<dbReference type="Proteomes" id="UP000747399">
    <property type="component" value="Unassembled WGS sequence"/>
</dbReference>
<feature type="region of interest" description="Disordered" evidence="1">
    <location>
        <begin position="251"/>
        <end position="292"/>
    </location>
</feature>
<proteinExistence type="predicted"/>
<evidence type="ECO:0000256" key="1">
    <source>
        <dbReference type="SAM" id="MobiDB-lite"/>
    </source>
</evidence>
<feature type="region of interest" description="Disordered" evidence="1">
    <location>
        <begin position="36"/>
        <end position="160"/>
    </location>
</feature>
<feature type="region of interest" description="Disordered" evidence="1">
    <location>
        <begin position="513"/>
        <end position="563"/>
    </location>
</feature>
<reference evidence="2" key="1">
    <citation type="journal article" date="2021" name="Proc. Natl. Acad. Sci. U.S.A.">
        <title>Three genomes in the algal genus Volvox reveal the fate of a haploid sex-determining region after a transition to homothallism.</title>
        <authorList>
            <person name="Yamamoto K."/>
            <person name="Hamaji T."/>
            <person name="Kawai-Toyooka H."/>
            <person name="Matsuzaki R."/>
            <person name="Takahashi F."/>
            <person name="Nishimura Y."/>
            <person name="Kawachi M."/>
            <person name="Noguchi H."/>
            <person name="Minakuchi Y."/>
            <person name="Umen J.G."/>
            <person name="Toyoda A."/>
            <person name="Nozaki H."/>
        </authorList>
    </citation>
    <scope>NUCLEOTIDE SEQUENCE</scope>
    <source>
        <strain evidence="2">NIES-3780</strain>
    </source>
</reference>
<feature type="compositionally biased region" description="Acidic residues" evidence="1">
    <location>
        <begin position="932"/>
        <end position="949"/>
    </location>
</feature>
<feature type="region of interest" description="Disordered" evidence="1">
    <location>
        <begin position="576"/>
        <end position="614"/>
    </location>
</feature>
<feature type="region of interest" description="Disordered" evidence="1">
    <location>
        <begin position="834"/>
        <end position="1017"/>
    </location>
</feature>
<keyword evidence="3" id="KW-1185">Reference proteome</keyword>
<gene>
    <name evidence="2" type="ORF">Vafri_6427</name>
</gene>
<evidence type="ECO:0000313" key="2">
    <source>
        <dbReference type="EMBL" id="GIL50127.1"/>
    </source>
</evidence>
<dbReference type="InterPro" id="IPR044229">
    <property type="entry name" value="NOA1"/>
</dbReference>
<feature type="compositionally biased region" description="Low complexity" evidence="1">
    <location>
        <begin position="1005"/>
        <end position="1017"/>
    </location>
</feature>
<evidence type="ECO:0000313" key="3">
    <source>
        <dbReference type="Proteomes" id="UP000747399"/>
    </source>
</evidence>
<evidence type="ECO:0008006" key="4">
    <source>
        <dbReference type="Google" id="ProtNLM"/>
    </source>
</evidence>
<dbReference type="GO" id="GO:0003924">
    <property type="term" value="F:GTPase activity"/>
    <property type="evidence" value="ECO:0007669"/>
    <property type="project" value="InterPro"/>
</dbReference>
<dbReference type="PANTHER" id="PTHR47569">
    <property type="entry name" value="NO-ASSOCIATED PROTEIN 1, CHLOROPLASTIC/MITOCHONDRIAL"/>
    <property type="match status" value="1"/>
</dbReference>
<dbReference type="CDD" id="cd01855">
    <property type="entry name" value="YqeH"/>
    <property type="match status" value="1"/>
</dbReference>
<feature type="region of interest" description="Disordered" evidence="1">
    <location>
        <begin position="762"/>
        <end position="790"/>
    </location>
</feature>
<sequence length="1106" mass="116141">MKYQTLIALEGRSDISLSRTVLVSRRSCLTFAAAPTASTSGADHGKHRNYSDNSSAPNDSLRGDNFGRTMGPPGDAGNHSRAFLRSSPKGTNSSSPPRAPSLTHSIPDDLNTGRLARRSSSEYGTATGAAGGSSRPPASSRASGSDLGGRRRSDEERAARKAARFADKAATAARNSQGCCYGCGAMLQTEVPLGAGYVAPDKYAVRKRHRQLDKVLCHRCSELCNGAMIPAVQDFTQKLQLRQLMDEAAPGSRVGAAGAPSSPEVALAGDAATGAAQREPSEGGTSDSSTSSLLGKVLVSPEQLRGQLKTLALRAAMVVLLVDLTDAYGSLMSRVRDMVGRNPIVMVGTKMDLLPEGCRPGEVADWLSGAAASKKLNVVSVHLVSSHTGEGMSAAVSAICSERKSRDVYVVGAANVGKSAFVRAMLKEMARTDPAAIGMGKYLPVESAMPGTTLGLIPLRAFSSGGILFDTPGVHLHHRIPHMLSPTELKLLHPRRRLAAFVPPLPAKLAEGEEEEANASGGATIDPRVGDNGNGKSSWNGDDLAGRIGHGGEGVVRRGRGGLKIVDHSPTDEYGVPIIGFDAGTRRSSGRKGSDASSGRPTGQSGSGGGVLTIKGPQTVRATYMWSDLVRIDVLAGPPSTALVFYGPSTMRAVGLPYIPSDRKLQVDYIGDSSSSSSSSNVLVCTDSVAMRGGLQPKEMLVRASGGAGGSSPLADVAVSGLPGWVSVWAPRAKQDVRLRVWAPRGVEVMLRPSLPCPIPASLERAWGGEQGRGGAEGDQPEEAGQEPAELGEWSRALADGVGDPTADPAWWEAMAALKDEDLPGYDVAVAARASRRSGSNSSQPLSVGNRRGQTAAGIDGGEAHHSGGDGEGDDLPDWDEEAELLDDEDGDEDEEEEEEERVVVTARVEDILKRPRLDVLGQMDLGRVNGDGEDGENDDDEAADEEDGIASFTLTRAAGRRQRRDGPAADGMWDPLATTAVVPAAMPMTQTPTRRGYVVDTGTRRQSAATSAASLRPPAMAAAAIRSRDMVAAEGEQEEEVPEAAWSETPGVESDGQELEALGYARQRAVEVRGESRRAGRPRLGRRRQVVQVAVVSEDEEGEVE</sequence>
<dbReference type="SUPFAM" id="SSF52540">
    <property type="entry name" value="P-loop containing nucleoside triphosphate hydrolases"/>
    <property type="match status" value="1"/>
</dbReference>
<accession>A0A8J4B2L0</accession>
<feature type="compositionally biased region" description="Basic and acidic residues" evidence="1">
    <location>
        <begin position="908"/>
        <end position="918"/>
    </location>
</feature>
<dbReference type="PANTHER" id="PTHR47569:SF2">
    <property type="entry name" value="NO-ASSOCIATED PROTEIN 1, CHLOROPLASTIC_MITOCHONDRIAL"/>
    <property type="match status" value="1"/>
</dbReference>
<feature type="compositionally biased region" description="Acidic residues" evidence="1">
    <location>
        <begin position="871"/>
        <end position="901"/>
    </location>
</feature>
<feature type="compositionally biased region" description="Low complexity" evidence="1">
    <location>
        <begin position="834"/>
        <end position="843"/>
    </location>
</feature>
<feature type="compositionally biased region" description="Basic and acidic residues" evidence="1">
    <location>
        <begin position="148"/>
        <end position="160"/>
    </location>
</feature>
<feature type="compositionally biased region" description="Low complexity" evidence="1">
    <location>
        <begin position="266"/>
        <end position="292"/>
    </location>
</feature>
<comment type="caution">
    <text evidence="2">The sequence shown here is derived from an EMBL/GenBank/DDBJ whole genome shotgun (WGS) entry which is preliminary data.</text>
</comment>
<feature type="compositionally biased region" description="Low complexity" evidence="1">
    <location>
        <begin position="121"/>
        <end position="145"/>
    </location>
</feature>
<dbReference type="EMBL" id="BNCO01000008">
    <property type="protein sequence ID" value="GIL50127.1"/>
    <property type="molecule type" value="Genomic_DNA"/>
</dbReference>
<feature type="region of interest" description="Disordered" evidence="1">
    <location>
        <begin position="1030"/>
        <end position="1056"/>
    </location>
</feature>
<dbReference type="Gene3D" id="3.40.50.300">
    <property type="entry name" value="P-loop containing nucleotide triphosphate hydrolases"/>
    <property type="match status" value="1"/>
</dbReference>
<dbReference type="InterPro" id="IPR027417">
    <property type="entry name" value="P-loop_NTPase"/>
</dbReference>
<protein>
    <recommendedName>
        <fullName evidence="4">G domain-containing protein</fullName>
    </recommendedName>
</protein>
<name>A0A8J4B2L0_9CHLO</name>
<dbReference type="AlphaFoldDB" id="A0A8J4B2L0"/>
<organism evidence="2 3">
    <name type="scientific">Volvox africanus</name>
    <dbReference type="NCBI Taxonomy" id="51714"/>
    <lineage>
        <taxon>Eukaryota</taxon>
        <taxon>Viridiplantae</taxon>
        <taxon>Chlorophyta</taxon>
        <taxon>core chlorophytes</taxon>
        <taxon>Chlorophyceae</taxon>
        <taxon>CS clade</taxon>
        <taxon>Chlamydomonadales</taxon>
        <taxon>Volvocaceae</taxon>
        <taxon>Volvox</taxon>
    </lineage>
</organism>